<reference evidence="16" key="1">
    <citation type="journal article" date="2022" name="Microb. Genom.">
        <title>A global pangenome for the wheat fungal pathogen Pyrenophora tritici-repentis and prediction of effector protein structural homology.</title>
        <authorList>
            <person name="Moolhuijzen P.M."/>
            <person name="See P.T."/>
            <person name="Shi G."/>
            <person name="Powell H.R."/>
            <person name="Cockram J."/>
            <person name="Jorgensen L.N."/>
            <person name="Benslimane H."/>
            <person name="Strelkov S.E."/>
            <person name="Turner J."/>
            <person name="Liu Z."/>
            <person name="Moffat C.S."/>
        </authorList>
    </citation>
    <scope>NUCLEOTIDE SEQUENCE [LARGE SCALE GENOMIC DNA]</scope>
</reference>
<name>A0A922SXN2_9PLEO</name>
<evidence type="ECO:0000256" key="5">
    <source>
        <dbReference type="ARBA" id="ARBA00022737"/>
    </source>
</evidence>
<evidence type="ECO:0000256" key="6">
    <source>
        <dbReference type="ARBA" id="ARBA00022824"/>
    </source>
</evidence>
<dbReference type="PROSITE" id="PS50004">
    <property type="entry name" value="C2"/>
    <property type="match status" value="4"/>
</dbReference>
<dbReference type="InterPro" id="IPR031468">
    <property type="entry name" value="SMP_LBD"/>
</dbReference>
<evidence type="ECO:0000259" key="14">
    <source>
        <dbReference type="PROSITE" id="PS51847"/>
    </source>
</evidence>
<evidence type="ECO:0000313" key="16">
    <source>
        <dbReference type="Proteomes" id="UP000249757"/>
    </source>
</evidence>
<gene>
    <name evidence="15" type="ORF">Ptr86124_004881</name>
</gene>
<dbReference type="InterPro" id="IPR055936">
    <property type="entry name" value="DUF7514"/>
</dbReference>
<evidence type="ECO:0000313" key="15">
    <source>
        <dbReference type="EMBL" id="KAI1516344.1"/>
    </source>
</evidence>
<dbReference type="CDD" id="cd04052">
    <property type="entry name" value="C2B_Tricalbin-like"/>
    <property type="match status" value="1"/>
</dbReference>
<feature type="compositionally biased region" description="Polar residues" evidence="11">
    <location>
        <begin position="641"/>
        <end position="654"/>
    </location>
</feature>
<evidence type="ECO:0000256" key="11">
    <source>
        <dbReference type="SAM" id="MobiDB-lite"/>
    </source>
</evidence>
<evidence type="ECO:0000256" key="1">
    <source>
        <dbReference type="ARBA" id="ARBA00004586"/>
    </source>
</evidence>
<keyword evidence="4 12" id="KW-0812">Transmembrane</keyword>
<keyword evidence="8" id="KW-0445">Lipid transport</keyword>
<dbReference type="CDD" id="cd21678">
    <property type="entry name" value="SMP_TCB"/>
    <property type="match status" value="1"/>
</dbReference>
<feature type="compositionally biased region" description="Polar residues" evidence="11">
    <location>
        <begin position="1583"/>
        <end position="1618"/>
    </location>
</feature>
<dbReference type="PANTHER" id="PTHR46980">
    <property type="entry name" value="TRICALBIN-1-RELATED"/>
    <property type="match status" value="1"/>
</dbReference>
<dbReference type="GO" id="GO:0005789">
    <property type="term" value="C:endoplasmic reticulum membrane"/>
    <property type="evidence" value="ECO:0007669"/>
    <property type="project" value="UniProtKB-SubCell"/>
</dbReference>
<feature type="region of interest" description="Disordered" evidence="11">
    <location>
        <begin position="1966"/>
        <end position="2039"/>
    </location>
</feature>
<keyword evidence="16" id="KW-1185">Reference proteome</keyword>
<keyword evidence="6" id="KW-0256">Endoplasmic reticulum</keyword>
<evidence type="ECO:0000256" key="2">
    <source>
        <dbReference type="ARBA" id="ARBA00022448"/>
    </source>
</evidence>
<feature type="domain" description="C2" evidence="13">
    <location>
        <begin position="1270"/>
        <end position="1390"/>
    </location>
</feature>
<dbReference type="Pfam" id="PF25669">
    <property type="entry name" value="SMP_MUG190-like"/>
    <property type="match status" value="1"/>
</dbReference>
<dbReference type="InterPro" id="IPR052455">
    <property type="entry name" value="Tricalbin_domain"/>
</dbReference>
<feature type="compositionally biased region" description="Basic and acidic residues" evidence="11">
    <location>
        <begin position="464"/>
        <end position="475"/>
    </location>
</feature>
<dbReference type="Pfam" id="PF24920">
    <property type="entry name" value="C2_TCB1"/>
    <property type="match status" value="1"/>
</dbReference>
<dbReference type="GO" id="GO:0006869">
    <property type="term" value="P:lipid transport"/>
    <property type="evidence" value="ECO:0007669"/>
    <property type="project" value="UniProtKB-KW"/>
</dbReference>
<dbReference type="InterPro" id="IPR035892">
    <property type="entry name" value="C2_domain_sf"/>
</dbReference>
<dbReference type="InterPro" id="IPR037756">
    <property type="entry name" value="C2D_Tricalbin"/>
</dbReference>
<dbReference type="InterPro" id="IPR000008">
    <property type="entry name" value="C2_dom"/>
</dbReference>
<evidence type="ECO:0000256" key="4">
    <source>
        <dbReference type="ARBA" id="ARBA00022692"/>
    </source>
</evidence>
<feature type="domain" description="C2" evidence="13">
    <location>
        <begin position="1126"/>
        <end position="1245"/>
    </location>
</feature>
<feature type="transmembrane region" description="Helical" evidence="12">
    <location>
        <begin position="876"/>
        <end position="899"/>
    </location>
</feature>
<dbReference type="PROSITE" id="PS51847">
    <property type="entry name" value="SMP"/>
    <property type="match status" value="1"/>
</dbReference>
<accession>A0A922SXN2</accession>
<feature type="compositionally biased region" description="Basic residues" evidence="11">
    <location>
        <begin position="349"/>
        <end position="358"/>
    </location>
</feature>
<evidence type="ECO:0000256" key="12">
    <source>
        <dbReference type="SAM" id="Phobius"/>
    </source>
</evidence>
<feature type="region of interest" description="Disordered" evidence="11">
    <location>
        <begin position="201"/>
        <end position="234"/>
    </location>
</feature>
<feature type="region of interest" description="Disordered" evidence="11">
    <location>
        <begin position="641"/>
        <end position="667"/>
    </location>
</feature>
<keyword evidence="7 12" id="KW-1133">Transmembrane helix</keyword>
<keyword evidence="5" id="KW-0677">Repeat</keyword>
<keyword evidence="10 12" id="KW-0472">Membrane</keyword>
<dbReference type="InterPro" id="IPR037762">
    <property type="entry name" value="C2C_Tricalbin"/>
</dbReference>
<feature type="domain" description="C2" evidence="13">
    <location>
        <begin position="1396"/>
        <end position="1524"/>
    </location>
</feature>
<dbReference type="GO" id="GO:0061817">
    <property type="term" value="P:endoplasmic reticulum-plasma membrane tethering"/>
    <property type="evidence" value="ECO:0007669"/>
    <property type="project" value="InterPro"/>
</dbReference>
<dbReference type="CDD" id="cd04040">
    <property type="entry name" value="C2D_Tricalbin-like"/>
    <property type="match status" value="1"/>
</dbReference>
<dbReference type="PANTHER" id="PTHR46980:SF2">
    <property type="entry name" value="TRICALBIN-1-RELATED"/>
    <property type="match status" value="1"/>
</dbReference>
<feature type="domain" description="SMP-LTD" evidence="14">
    <location>
        <begin position="926"/>
        <end position="1131"/>
    </location>
</feature>
<feature type="region of interest" description="Disordered" evidence="11">
    <location>
        <begin position="738"/>
        <end position="804"/>
    </location>
</feature>
<dbReference type="SUPFAM" id="SSF49562">
    <property type="entry name" value="C2 domain (Calcium/lipid-binding domain, CaLB)"/>
    <property type="match status" value="5"/>
</dbReference>
<evidence type="ECO:0000256" key="7">
    <source>
        <dbReference type="ARBA" id="ARBA00022989"/>
    </source>
</evidence>
<protein>
    <submittedName>
        <fullName evidence="15">Membrane bound c2 domain protein</fullName>
    </submittedName>
</protein>
<dbReference type="Pfam" id="PF24355">
    <property type="entry name" value="DUF7514"/>
    <property type="match status" value="1"/>
</dbReference>
<feature type="compositionally biased region" description="Basic and acidic residues" evidence="11">
    <location>
        <begin position="501"/>
        <end position="525"/>
    </location>
</feature>
<dbReference type="InterPro" id="IPR037761">
    <property type="entry name" value="C2A_Tricalbin"/>
</dbReference>
<feature type="compositionally biased region" description="Basic and acidic residues" evidence="11">
    <location>
        <begin position="2179"/>
        <end position="2189"/>
    </location>
</feature>
<dbReference type="CDD" id="cd04044">
    <property type="entry name" value="C2A_Tricalbin-like"/>
    <property type="match status" value="1"/>
</dbReference>
<dbReference type="Pfam" id="PF00168">
    <property type="entry name" value="C2"/>
    <property type="match status" value="5"/>
</dbReference>
<keyword evidence="2" id="KW-0813">Transport</keyword>
<dbReference type="EMBL" id="NRDI02000005">
    <property type="protein sequence ID" value="KAI1516344.1"/>
    <property type="molecule type" value="Genomic_DNA"/>
</dbReference>
<evidence type="ECO:0000256" key="10">
    <source>
        <dbReference type="ARBA" id="ARBA00023136"/>
    </source>
</evidence>
<feature type="region of interest" description="Disordered" evidence="11">
    <location>
        <begin position="2157"/>
        <end position="2189"/>
    </location>
</feature>
<keyword evidence="3" id="KW-0597">Phosphoprotein</keyword>
<proteinExistence type="predicted"/>
<evidence type="ECO:0000259" key="13">
    <source>
        <dbReference type="PROSITE" id="PS50004"/>
    </source>
</evidence>
<feature type="compositionally biased region" description="Acidic residues" evidence="11">
    <location>
        <begin position="1562"/>
        <end position="1573"/>
    </location>
</feature>
<keyword evidence="9" id="KW-0446">Lipid-binding</keyword>
<evidence type="ECO:0000256" key="8">
    <source>
        <dbReference type="ARBA" id="ARBA00023055"/>
    </source>
</evidence>
<dbReference type="InterPro" id="IPR056910">
    <property type="entry name" value="TCB1-3_C2"/>
</dbReference>
<dbReference type="SMART" id="SM00239">
    <property type="entry name" value="C2"/>
    <property type="match status" value="5"/>
</dbReference>
<feature type="region of interest" description="Disordered" evidence="11">
    <location>
        <begin position="254"/>
        <end position="561"/>
    </location>
</feature>
<organism evidence="15 16">
    <name type="scientific">Pyrenophora tritici-repentis</name>
    <dbReference type="NCBI Taxonomy" id="45151"/>
    <lineage>
        <taxon>Eukaryota</taxon>
        <taxon>Fungi</taxon>
        <taxon>Dikarya</taxon>
        <taxon>Ascomycota</taxon>
        <taxon>Pezizomycotina</taxon>
        <taxon>Dothideomycetes</taxon>
        <taxon>Pleosporomycetidae</taxon>
        <taxon>Pleosporales</taxon>
        <taxon>Pleosporineae</taxon>
        <taxon>Pleosporaceae</taxon>
        <taxon>Pyrenophora</taxon>
    </lineage>
</organism>
<feature type="compositionally biased region" description="Basic and acidic residues" evidence="11">
    <location>
        <begin position="256"/>
        <end position="269"/>
    </location>
</feature>
<feature type="domain" description="C2" evidence="13">
    <location>
        <begin position="1777"/>
        <end position="1895"/>
    </location>
</feature>
<sequence>MAAESRESQEQREERAAMKAHADATEREACQYWGYLLQEDKTGTPKLDRLLRGIAEVISRKFEPSDSPDLTPSQIAAWYRSVGGDYDVLFTETAPSSVAFIYRSLGAFHSLQPGPGDDGYSTPSIPALKKQGFVTWQTIQILLGPEEHVPFLQRAVELDDIHDPETGNIFPKVLPKQCFPSKPDEAMEEWYENVADRLKREADAESRGDSVPDEPRLRTSTEGEGSSADEKTGAYKYFEDPLYRNGRPRPAFMRHVSKESTRPEYDHRGAVTSRVRHMLNPLNPFASKKKSVPGRYESDSYSEDDATPIASVPHPGPRYPSHKRPPAPRRESSLSTTESESDADEAPSRRRTPVLRAHRSQDPPISQSGYFPAYPEARRYSNQHDAVRLDGRGSKATSPQPVYRPTTSPLFATQVAHAQQEAARKYYEPRPALPPRTSYRPVPAPHSVRYGPTSVHPVSPPREGAPHVRERERERDRHHRRDRDAYDMGSGSSGRSRRRHSTDVEYPRERDRDTARTRSHDRVKEDWDEEDAHERERDRKSRYEDRGRLRDGSRERTREARTHRTVVEAIVVHTGSLTNEKDWRLVVGGRRNSPYLTGYCLITIYSFDDVLIAVFHERLASQDGSRGNEELEDAGFCAQQQHVAVHSSPNSTPQAPTPNPITDRRSRAPDCTFIVPQLLESSRPGLALHTADMATELRESELKQQGVLDAAKDPDSSITAQQAERALVNEAQAGGSAAFQFDPNASPEQKRAQARARLPPGFHHERNKNATALVSDADDNGPQQYDLPPPSKAGAIETPEEAKANGRIPEKLDDDARWERVGWAPRFGMPGSDEPIEDEASLADHQTWLEGRIEDKFFGDWYHNTGIIIFACLSSWVVGILGGGLGWIIIFIAVCGTYYRTSIRRVRRNARDDLNREMAKNKLETDTESLEWINSFLVKFWPIYAPVLCDTIVGTVDQVLSTSTPAFLDSLKMKTFVLGTKPPRLEHVKTYPKTQDDIVLMDWKFSFTPNDTADLTARQIKNKINPKIVLEIRVGKGLVSKGLDVIVEDMAFSGLMRLKFKLQLPFPHIEKVEMSFMERPTIDYVCKPLGGETFGFDINFIPGLETFIMEQIHANLGPMMYDPNVFPIEIAKMLAGNPVDQAIGVLQVHFHGAQGLKNPDKFSGTPDPYATVSINNRNVLGRTKTVHENANPRWNETVNIIVTSLKDSLTINIFDYNDIRKDKELGTATFALEQLEEDAIHENMQLEVMSGGRARGIVSADVRFFPVLEGTTLDDGTKEPPPESRTGICKFTVEQAKDMDGSKSMIGQLSPYAILLLNGHEVHRSRVMKRTNQPIWPDATKEMLITDRKKAKLGLVIKDDRDLAADPILGTYQITLDDMLELMAKGHEWYNLAGTQSGRVKMKLDWKPVALKGAVTSGGYLTPIGVMRLHFQSARGLRNLEALGKSDPYVRVLLSGIEKGRTVVFKNDLDPDWDEVIYVPVHSVREKLTLEVMDDENLGKDRPLGHIELSASDYIQQDENGEYLEHEQKQPTAGPLRLAGQSQPKGVLNYTCSFYPTYPTWDPEEDEEEEEEEQEKHEGTNGHARTTSNGSKLSHQRVVSNASTLARSETAGTISSLKSNERDMAKELEKNELQQAESIPEKPKIEKLRLTPDDLQQYESGLLVFKLIDGEFAKTGGYVDVIMDDMAYASYTSAKIRSNKMTFNDFGDTMIRELDFSKITLRIIEHIDQDGEDHGDHVIAKLTGNTIDTLRRSLNTPTVLILKDKSGRENKITVMLKYIPVKMRLDPSESFNNQGTLRVDVLDAADLPAADRNGFSDPYCKFILNDREVYKTKTQKKTLHPAWNEYFEVPVRSRTAADFVVNVYDWDFGDKADFLGKSSINLEILEPFQQQEVTLALDGKSGAIRLRMLFKPDYVVRSRQGSSTFSGTFAVPGKVLGAPVKGVGKGAAFVGGNVVRAGTFLGRGFKRRKSRGEAPTEEELERPPTADRPSADTPVISIEGEPSTPPNRDSTSQPHHNRHRSWGASSLHSRFGDASNGSAAEQGTANITVLAADGFPPNTNLRVHISLAKKELHKTDHIKAPQGSVTFDPVSESFKTTCTADAFFRVVVKDHRSFGRDEELGEAQFTISDQGSGSEQNVGVGKGMVVIRSSFIPADAGSVGGNGSVSPARGSGKMGRGLLRRDRSVTPGA</sequence>
<feature type="region of interest" description="Disordered" evidence="11">
    <location>
        <begin position="1"/>
        <end position="22"/>
    </location>
</feature>
<evidence type="ECO:0000256" key="9">
    <source>
        <dbReference type="ARBA" id="ARBA00023121"/>
    </source>
</evidence>
<dbReference type="Gene3D" id="2.60.40.150">
    <property type="entry name" value="C2 domain"/>
    <property type="match status" value="4"/>
</dbReference>
<dbReference type="CDD" id="cd04045">
    <property type="entry name" value="C2C_Tricalbin-like"/>
    <property type="match status" value="1"/>
</dbReference>
<comment type="subcellular location">
    <subcellularLocation>
        <location evidence="1">Endoplasmic reticulum membrane</location>
    </subcellularLocation>
</comment>
<dbReference type="InterPro" id="IPR037765">
    <property type="entry name" value="C2B_Tricalbin"/>
</dbReference>
<dbReference type="CDD" id="cd00030">
    <property type="entry name" value="C2"/>
    <property type="match status" value="1"/>
</dbReference>
<feature type="compositionally biased region" description="Polar residues" evidence="11">
    <location>
        <begin position="395"/>
        <end position="411"/>
    </location>
</feature>
<feature type="region of interest" description="Disordered" evidence="11">
    <location>
        <begin position="1558"/>
        <end position="1620"/>
    </location>
</feature>
<dbReference type="GO" id="GO:0008289">
    <property type="term" value="F:lipid binding"/>
    <property type="evidence" value="ECO:0007669"/>
    <property type="project" value="UniProtKB-KW"/>
</dbReference>
<dbReference type="Proteomes" id="UP000249757">
    <property type="component" value="Unassembled WGS sequence"/>
</dbReference>
<feature type="compositionally biased region" description="Basic and acidic residues" evidence="11">
    <location>
        <begin position="532"/>
        <end position="561"/>
    </location>
</feature>
<evidence type="ECO:0000256" key="3">
    <source>
        <dbReference type="ARBA" id="ARBA00022553"/>
    </source>
</evidence>
<comment type="caution">
    <text evidence="15">The sequence shown here is derived from an EMBL/GenBank/DDBJ whole genome shotgun (WGS) entry which is preliminary data.</text>
</comment>
<feature type="compositionally biased region" description="Basic and acidic residues" evidence="11">
    <location>
        <begin position="201"/>
        <end position="221"/>
    </location>
</feature>